<sequence length="487" mass="53520">INCQYQQMQSASDQAMQSGRQLVDSPPVPLTRLVRMVARAFYTGEQAVIVDYLCKRTIVKEEDMAQLFRLDMKQLRQLLVALKQDQLIRSKKRMETSADGRVSKYDYFYINYEVFVNVVKYKLDTMQHRLEREQREFTARAAFHCTACAKTFTDLEVNELMDFSTGELKCSFCNAEVVEEENMATRQDLRLNMARFHEQVRDPLDALLKEIERFRFGPSLLEPPLTEFASGGGPPGAAGDRPDLAGSSSSASLLGGGGGGSSATITVDMSTGGDESAGKTGVKEVPQWMLGSTIALDEDSNSRFSLDGGGGVGGTASAGGSGLDSARKVEIQDLLIQNEVRQKKLQEQQKKQQQQQQQAAASAKSKKKKKPAKSSDDEDDEDDDDNRANSSTSPSTSDSDVAIVDAGAAASAGPSAAKRFRADVSDDSEDDDEDDDDDSDDDDLSVTFQGKRIPYDEVTEQMVQQMNPEEKANYAAVGQKYYSMFDD</sequence>
<gene>
    <name evidence="6" type="ORF">BOX15_Mlig017726g1</name>
</gene>
<comment type="caution">
    <text evidence="6">The sequence shown here is derived from an EMBL/GenBank/DDBJ whole genome shotgun (WGS) entry which is preliminary data.</text>
</comment>
<dbReference type="GO" id="GO:0005673">
    <property type="term" value="C:transcription factor TFIIE complex"/>
    <property type="evidence" value="ECO:0007669"/>
    <property type="project" value="TreeGrafter"/>
</dbReference>
<dbReference type="STRING" id="282301.A0A267DDJ7"/>
<proteinExistence type="inferred from homology"/>
<dbReference type="InterPro" id="IPR039997">
    <property type="entry name" value="TFE"/>
</dbReference>
<evidence type="ECO:0000256" key="1">
    <source>
        <dbReference type="ARBA" id="ARBA00008947"/>
    </source>
</evidence>
<dbReference type="InterPro" id="IPR021600">
    <property type="entry name" value="TFIIE_asu_C"/>
</dbReference>
<evidence type="ECO:0000256" key="3">
    <source>
        <dbReference type="ARBA" id="ARBA00023163"/>
    </source>
</evidence>
<dbReference type="SMART" id="SM00531">
    <property type="entry name" value="TFIIE"/>
    <property type="match status" value="1"/>
</dbReference>
<keyword evidence="7" id="KW-1185">Reference proteome</keyword>
<evidence type="ECO:0000256" key="2">
    <source>
        <dbReference type="ARBA" id="ARBA00023015"/>
    </source>
</evidence>
<dbReference type="OrthoDB" id="361102at2759"/>
<evidence type="ECO:0000313" key="7">
    <source>
        <dbReference type="Proteomes" id="UP000215902"/>
    </source>
</evidence>
<dbReference type="Pfam" id="PF11521">
    <property type="entry name" value="TFIIE-A_C"/>
    <property type="match status" value="1"/>
</dbReference>
<dbReference type="GO" id="GO:0006367">
    <property type="term" value="P:transcription initiation at RNA polymerase II promoter"/>
    <property type="evidence" value="ECO:0007669"/>
    <property type="project" value="InterPro"/>
</dbReference>
<feature type="compositionally biased region" description="Low complexity" evidence="4">
    <location>
        <begin position="244"/>
        <end position="253"/>
    </location>
</feature>
<dbReference type="SUPFAM" id="SSF57783">
    <property type="entry name" value="Zinc beta-ribbon"/>
    <property type="match status" value="1"/>
</dbReference>
<dbReference type="InterPro" id="IPR013083">
    <property type="entry name" value="Znf_RING/FYVE/PHD"/>
</dbReference>
<feature type="compositionally biased region" description="Acidic residues" evidence="4">
    <location>
        <begin position="425"/>
        <end position="444"/>
    </location>
</feature>
<dbReference type="InterPro" id="IPR002853">
    <property type="entry name" value="TFIIE_asu"/>
</dbReference>
<keyword evidence="3" id="KW-0804">Transcription</keyword>
<protein>
    <recommendedName>
        <fullName evidence="5">HTH TFE/IIEalpha-type domain-containing protein</fullName>
    </recommendedName>
</protein>
<dbReference type="PROSITE" id="PS51344">
    <property type="entry name" value="HTH_TFE_IIE"/>
    <property type="match status" value="1"/>
</dbReference>
<dbReference type="PANTHER" id="PTHR13097">
    <property type="entry name" value="TRANSCRIPTION INITIATION FACTOR IIE, ALPHA SUBUNIT"/>
    <property type="match status" value="1"/>
</dbReference>
<keyword evidence="2" id="KW-0805">Transcription regulation</keyword>
<organism evidence="6 7">
    <name type="scientific">Macrostomum lignano</name>
    <dbReference type="NCBI Taxonomy" id="282301"/>
    <lineage>
        <taxon>Eukaryota</taxon>
        <taxon>Metazoa</taxon>
        <taxon>Spiralia</taxon>
        <taxon>Lophotrochozoa</taxon>
        <taxon>Platyhelminthes</taxon>
        <taxon>Rhabditophora</taxon>
        <taxon>Macrostomorpha</taxon>
        <taxon>Macrostomida</taxon>
        <taxon>Macrostomidae</taxon>
        <taxon>Macrostomum</taxon>
    </lineage>
</organism>
<dbReference type="AlphaFoldDB" id="A0A267DDJ7"/>
<dbReference type="InterPro" id="IPR017919">
    <property type="entry name" value="TFIIE/TFIIEa_HTH"/>
</dbReference>
<reference evidence="6 7" key="1">
    <citation type="submission" date="2017-06" db="EMBL/GenBank/DDBJ databases">
        <title>A platform for efficient transgenesis in Macrostomum lignano, a flatworm model organism for stem cell research.</title>
        <authorList>
            <person name="Berezikov E."/>
        </authorList>
    </citation>
    <scope>NUCLEOTIDE SEQUENCE [LARGE SCALE GENOMIC DNA]</scope>
    <source>
        <strain evidence="6">DV1</strain>
        <tissue evidence="6">Whole organism</tissue>
    </source>
</reference>
<comment type="similarity">
    <text evidence="1">Belongs to the TFIIE alpha subunit family.</text>
</comment>
<dbReference type="InterPro" id="IPR024550">
    <property type="entry name" value="TFIIEa/SarR/Rpc3_HTH_dom"/>
</dbReference>
<evidence type="ECO:0000313" key="6">
    <source>
        <dbReference type="EMBL" id="PAA47358.1"/>
    </source>
</evidence>
<evidence type="ECO:0000256" key="4">
    <source>
        <dbReference type="SAM" id="MobiDB-lite"/>
    </source>
</evidence>
<feature type="compositionally biased region" description="Low complexity" evidence="4">
    <location>
        <begin position="390"/>
        <end position="417"/>
    </location>
</feature>
<accession>A0A267DDJ7</accession>
<feature type="region of interest" description="Disordered" evidence="4">
    <location>
        <begin position="225"/>
        <end position="282"/>
    </location>
</feature>
<feature type="compositionally biased region" description="Acidic residues" evidence="4">
    <location>
        <begin position="376"/>
        <end position="385"/>
    </location>
</feature>
<dbReference type="PANTHER" id="PTHR13097:SF7">
    <property type="entry name" value="GENERAL TRANSCRIPTION FACTOR IIE SUBUNIT 1"/>
    <property type="match status" value="1"/>
</dbReference>
<feature type="compositionally biased region" description="Low complexity" evidence="4">
    <location>
        <begin position="351"/>
        <end position="363"/>
    </location>
</feature>
<feature type="region of interest" description="Disordered" evidence="4">
    <location>
        <begin position="343"/>
        <end position="452"/>
    </location>
</feature>
<feature type="domain" description="HTH TFE/IIEalpha-type" evidence="5">
    <location>
        <begin position="30"/>
        <end position="120"/>
    </location>
</feature>
<dbReference type="EMBL" id="NIVC01004478">
    <property type="protein sequence ID" value="PAA47358.1"/>
    <property type="molecule type" value="Genomic_DNA"/>
</dbReference>
<dbReference type="Gene3D" id="3.30.40.10">
    <property type="entry name" value="Zinc/RING finger domain, C3HC4 (zinc finger)"/>
    <property type="match status" value="1"/>
</dbReference>
<dbReference type="Proteomes" id="UP000215902">
    <property type="component" value="Unassembled WGS sequence"/>
</dbReference>
<name>A0A267DDJ7_9PLAT</name>
<feature type="non-terminal residue" evidence="6">
    <location>
        <position position="1"/>
    </location>
</feature>
<dbReference type="Pfam" id="PF02002">
    <property type="entry name" value="TFIIE_alpha"/>
    <property type="match status" value="1"/>
</dbReference>
<dbReference type="Gene3D" id="6.10.140.1250">
    <property type="match status" value="1"/>
</dbReference>
<evidence type="ECO:0000259" key="5">
    <source>
        <dbReference type="PROSITE" id="PS51344"/>
    </source>
</evidence>